<evidence type="ECO:0000256" key="6">
    <source>
        <dbReference type="ARBA" id="ARBA00022692"/>
    </source>
</evidence>
<comment type="subcellular location">
    <subcellularLocation>
        <location evidence="1 12">Mitochondrion membrane</location>
        <topology evidence="1 12">Single-pass membrane protein</topology>
    </subcellularLocation>
</comment>
<keyword evidence="4 12" id="KW-0813">Transport</keyword>
<comment type="subunit">
    <text evidence="3">F-type ATPases have 2 components, CF(1) - the catalytic core - and CF(0) - the membrane proton channel.</text>
</comment>
<keyword evidence="6 12" id="KW-0812">Transmembrane</keyword>
<evidence type="ECO:0000256" key="1">
    <source>
        <dbReference type="ARBA" id="ARBA00004304"/>
    </source>
</evidence>
<keyword evidence="8 13" id="KW-1133">Transmembrane helix</keyword>
<evidence type="ECO:0000256" key="3">
    <source>
        <dbReference type="ARBA" id="ARBA00011291"/>
    </source>
</evidence>
<evidence type="ECO:0000256" key="2">
    <source>
        <dbReference type="ARBA" id="ARBA00008892"/>
    </source>
</evidence>
<evidence type="ECO:0000256" key="13">
    <source>
        <dbReference type="SAM" id="Phobius"/>
    </source>
</evidence>
<dbReference type="EMBL" id="MG882204">
    <property type="protein sequence ID" value="AVN68005.1"/>
    <property type="molecule type" value="Genomic_DNA"/>
</dbReference>
<sequence length="52" mass="6539">MPQMMPLSWLILFMFFSTMFMLFNFINYFSFMPMKLLTEKKSINIKMLNWKW</sequence>
<keyword evidence="5 12" id="KW-0138">CF(0)</keyword>
<protein>
    <recommendedName>
        <fullName evidence="12">ATP synthase complex subunit 8</fullName>
    </recommendedName>
</protein>
<gene>
    <name evidence="14" type="primary">atp8</name>
</gene>
<dbReference type="GO" id="GO:0015986">
    <property type="term" value="P:proton motive force-driven ATP synthesis"/>
    <property type="evidence" value="ECO:0007669"/>
    <property type="project" value="InterPro"/>
</dbReference>
<reference evidence="14" key="1">
    <citation type="journal article" date="2018" name="Mol. Biol. Evol.">
        <title>Transoceanic dispersal and plate tectonics shaped global cockroach distributions: evidence from mitochondrial phylogenomics.</title>
        <authorList>
            <person name="Bourguignon T."/>
            <person name="Qian T."/>
            <person name="Ho S.Y.W."/>
            <person name="Juna F."/>
            <person name="Wang Z."/>
            <person name="Arab D.A."/>
            <person name="Cameron S.L."/>
            <person name="Walker J."/>
            <person name="Rentz D."/>
            <person name="Evans T.A."/>
            <person name="Lo N."/>
        </authorList>
    </citation>
    <scope>NUCLEOTIDE SEQUENCE</scope>
</reference>
<evidence type="ECO:0000256" key="9">
    <source>
        <dbReference type="ARBA" id="ARBA00023065"/>
    </source>
</evidence>
<geneLocation type="mitochondrion" evidence="14"/>
<dbReference type="InterPro" id="IPR001421">
    <property type="entry name" value="ATP8_metazoa"/>
</dbReference>
<feature type="transmembrane region" description="Helical" evidence="13">
    <location>
        <begin position="6"/>
        <end position="31"/>
    </location>
</feature>
<comment type="similarity">
    <text evidence="2 12">Belongs to the ATPase protein 8 family.</text>
</comment>
<keyword evidence="11 13" id="KW-0472">Membrane</keyword>
<dbReference type="GO" id="GO:0031966">
    <property type="term" value="C:mitochondrial membrane"/>
    <property type="evidence" value="ECO:0007669"/>
    <property type="project" value="UniProtKB-SubCell"/>
</dbReference>
<dbReference type="Pfam" id="PF00895">
    <property type="entry name" value="ATP-synt_8"/>
    <property type="match status" value="1"/>
</dbReference>
<proteinExistence type="inferred from homology"/>
<keyword evidence="7 12" id="KW-0375">Hydrogen ion transport</keyword>
<evidence type="ECO:0000256" key="7">
    <source>
        <dbReference type="ARBA" id="ARBA00022781"/>
    </source>
</evidence>
<evidence type="ECO:0000313" key="14">
    <source>
        <dbReference type="EMBL" id="AVN68005.1"/>
    </source>
</evidence>
<organism evidence="14">
    <name type="scientific">Melanozosteria nitida</name>
    <dbReference type="NCBI Taxonomy" id="2093441"/>
    <lineage>
        <taxon>Eukaryota</taxon>
        <taxon>Metazoa</taxon>
        <taxon>Ecdysozoa</taxon>
        <taxon>Arthropoda</taxon>
        <taxon>Hexapoda</taxon>
        <taxon>Insecta</taxon>
        <taxon>Pterygota</taxon>
        <taxon>Neoptera</taxon>
        <taxon>Polyneoptera</taxon>
        <taxon>Dictyoptera</taxon>
        <taxon>Blattodea</taxon>
        <taxon>Blattoidea</taxon>
        <taxon>Blattidae</taxon>
        <taxon>Polyzosteriinae</taxon>
        <taxon>Melanozosteria</taxon>
    </lineage>
</organism>
<evidence type="ECO:0000256" key="5">
    <source>
        <dbReference type="ARBA" id="ARBA00022547"/>
    </source>
</evidence>
<evidence type="ECO:0000256" key="8">
    <source>
        <dbReference type="ARBA" id="ARBA00022989"/>
    </source>
</evidence>
<dbReference type="AlphaFoldDB" id="A0A2P1H8Z7"/>
<evidence type="ECO:0000256" key="11">
    <source>
        <dbReference type="ARBA" id="ARBA00023136"/>
    </source>
</evidence>
<accession>A0A2P1H8Z7</accession>
<name>A0A2P1H8Z7_9NEOP</name>
<evidence type="ECO:0000256" key="4">
    <source>
        <dbReference type="ARBA" id="ARBA00022448"/>
    </source>
</evidence>
<evidence type="ECO:0000256" key="12">
    <source>
        <dbReference type="RuleBase" id="RU003661"/>
    </source>
</evidence>
<keyword evidence="9 12" id="KW-0406">Ion transport</keyword>
<dbReference type="GO" id="GO:0045259">
    <property type="term" value="C:proton-transporting ATP synthase complex"/>
    <property type="evidence" value="ECO:0007669"/>
    <property type="project" value="UniProtKB-KW"/>
</dbReference>
<dbReference type="GO" id="GO:0015078">
    <property type="term" value="F:proton transmembrane transporter activity"/>
    <property type="evidence" value="ECO:0007669"/>
    <property type="project" value="InterPro"/>
</dbReference>
<evidence type="ECO:0000256" key="10">
    <source>
        <dbReference type="ARBA" id="ARBA00023128"/>
    </source>
</evidence>
<keyword evidence="10 12" id="KW-0496">Mitochondrion</keyword>